<keyword evidence="2" id="KW-1185">Reference proteome</keyword>
<reference evidence="1 2" key="1">
    <citation type="submission" date="2021-06" db="EMBL/GenBank/DDBJ databases">
        <authorList>
            <person name="Palmer J.M."/>
        </authorList>
    </citation>
    <scope>NUCLEOTIDE SEQUENCE [LARGE SCALE GENOMIC DNA]</scope>
    <source>
        <strain evidence="1 2">AS_MEX2019</strain>
        <tissue evidence="1">Muscle</tissue>
    </source>
</reference>
<comment type="caution">
    <text evidence="1">The sequence shown here is derived from an EMBL/GenBank/DDBJ whole genome shotgun (WGS) entry which is preliminary data.</text>
</comment>
<protein>
    <submittedName>
        <fullName evidence="1">Uncharacterized protein</fullName>
    </submittedName>
</protein>
<dbReference type="Proteomes" id="UP001469553">
    <property type="component" value="Unassembled WGS sequence"/>
</dbReference>
<organism evidence="1 2">
    <name type="scientific">Ameca splendens</name>
    <dbReference type="NCBI Taxonomy" id="208324"/>
    <lineage>
        <taxon>Eukaryota</taxon>
        <taxon>Metazoa</taxon>
        <taxon>Chordata</taxon>
        <taxon>Craniata</taxon>
        <taxon>Vertebrata</taxon>
        <taxon>Euteleostomi</taxon>
        <taxon>Actinopterygii</taxon>
        <taxon>Neopterygii</taxon>
        <taxon>Teleostei</taxon>
        <taxon>Neoteleostei</taxon>
        <taxon>Acanthomorphata</taxon>
        <taxon>Ovalentaria</taxon>
        <taxon>Atherinomorphae</taxon>
        <taxon>Cyprinodontiformes</taxon>
        <taxon>Goodeidae</taxon>
        <taxon>Ameca</taxon>
    </lineage>
</organism>
<sequence>MNSLLYKFSSSSEILMRQILTYSIKLLKKIAESIASLNPVWFGHPIRMPPGNLGGHPGADTELTGKIKHLFLPQDTLGSPRVSWGVLVGKWMSGFTSLAC</sequence>
<dbReference type="EMBL" id="JAHRIP010059111">
    <property type="protein sequence ID" value="MEQ2304373.1"/>
    <property type="molecule type" value="Genomic_DNA"/>
</dbReference>
<accession>A0ABV0ZDS7</accession>
<proteinExistence type="predicted"/>
<evidence type="ECO:0000313" key="1">
    <source>
        <dbReference type="EMBL" id="MEQ2304373.1"/>
    </source>
</evidence>
<evidence type="ECO:0000313" key="2">
    <source>
        <dbReference type="Proteomes" id="UP001469553"/>
    </source>
</evidence>
<name>A0ABV0ZDS7_9TELE</name>
<gene>
    <name evidence="1" type="ORF">AMECASPLE_026353</name>
</gene>